<protein>
    <recommendedName>
        <fullName evidence="3">CCHC-type domain-containing protein</fullName>
    </recommendedName>
</protein>
<reference evidence="4" key="1">
    <citation type="submission" date="2021-05" db="EMBL/GenBank/DDBJ databases">
        <authorList>
            <person name="Alioto T."/>
            <person name="Alioto T."/>
            <person name="Gomez Garrido J."/>
        </authorList>
    </citation>
    <scope>NUCLEOTIDE SEQUENCE</scope>
</reference>
<feature type="compositionally biased region" description="Low complexity" evidence="2">
    <location>
        <begin position="867"/>
        <end position="877"/>
    </location>
</feature>
<feature type="region of interest" description="Disordered" evidence="2">
    <location>
        <begin position="1036"/>
        <end position="1059"/>
    </location>
</feature>
<feature type="compositionally biased region" description="Polar residues" evidence="2">
    <location>
        <begin position="592"/>
        <end position="601"/>
    </location>
</feature>
<evidence type="ECO:0000256" key="1">
    <source>
        <dbReference type="SAM" id="Coils"/>
    </source>
</evidence>
<feature type="compositionally biased region" description="Polar residues" evidence="2">
    <location>
        <begin position="565"/>
        <end position="574"/>
    </location>
</feature>
<feature type="region of interest" description="Disordered" evidence="2">
    <location>
        <begin position="1231"/>
        <end position="1314"/>
    </location>
</feature>
<dbReference type="InterPro" id="IPR001878">
    <property type="entry name" value="Znf_CCHC"/>
</dbReference>
<feature type="region of interest" description="Disordered" evidence="2">
    <location>
        <begin position="849"/>
        <end position="937"/>
    </location>
</feature>
<proteinExistence type="predicted"/>
<dbReference type="GO" id="GO:0008270">
    <property type="term" value="F:zinc ion binding"/>
    <property type="evidence" value="ECO:0007669"/>
    <property type="project" value="InterPro"/>
</dbReference>
<evidence type="ECO:0000313" key="4">
    <source>
        <dbReference type="EMBL" id="CAG6787772.1"/>
    </source>
</evidence>
<evidence type="ECO:0000256" key="2">
    <source>
        <dbReference type="SAM" id="MobiDB-lite"/>
    </source>
</evidence>
<dbReference type="PANTHER" id="PTHR33198">
    <property type="entry name" value="ANK_REP_REGION DOMAIN-CONTAINING PROTEIN-RELATED"/>
    <property type="match status" value="1"/>
</dbReference>
<feature type="compositionally biased region" description="Polar residues" evidence="2">
    <location>
        <begin position="849"/>
        <end position="865"/>
    </location>
</feature>
<dbReference type="EMBL" id="HBUF01655932">
    <property type="protein sequence ID" value="CAG6787772.1"/>
    <property type="molecule type" value="Transcribed_RNA"/>
</dbReference>
<feature type="compositionally biased region" description="Polar residues" evidence="2">
    <location>
        <begin position="896"/>
        <end position="937"/>
    </location>
</feature>
<feature type="region of interest" description="Disordered" evidence="2">
    <location>
        <begin position="559"/>
        <end position="601"/>
    </location>
</feature>
<dbReference type="Gene3D" id="4.10.60.10">
    <property type="entry name" value="Zinc finger, CCHC-type"/>
    <property type="match status" value="1"/>
</dbReference>
<feature type="domain" description="CCHC-type" evidence="3">
    <location>
        <begin position="345"/>
        <end position="361"/>
    </location>
</feature>
<feature type="compositionally biased region" description="Basic residues" evidence="2">
    <location>
        <begin position="1281"/>
        <end position="1293"/>
    </location>
</feature>
<feature type="region of interest" description="Disordered" evidence="2">
    <location>
        <begin position="508"/>
        <end position="544"/>
    </location>
</feature>
<feature type="compositionally biased region" description="Basic and acidic residues" evidence="2">
    <location>
        <begin position="508"/>
        <end position="523"/>
    </location>
</feature>
<feature type="domain" description="CCHC-type" evidence="3">
    <location>
        <begin position="365"/>
        <end position="381"/>
    </location>
</feature>
<dbReference type="SMART" id="SM00343">
    <property type="entry name" value="ZnF_C2HC"/>
    <property type="match status" value="2"/>
</dbReference>
<name>A0A8D9BRJ2_9HEMI</name>
<keyword evidence="1" id="KW-0175">Coiled coil</keyword>
<evidence type="ECO:0000259" key="3">
    <source>
        <dbReference type="SMART" id="SM00343"/>
    </source>
</evidence>
<feature type="compositionally biased region" description="Polar residues" evidence="2">
    <location>
        <begin position="1297"/>
        <end position="1309"/>
    </location>
</feature>
<dbReference type="PANTHER" id="PTHR33198:SF19">
    <property type="entry name" value="CCHC-TYPE DOMAIN-CONTAINING PROTEIN"/>
    <property type="match status" value="1"/>
</dbReference>
<dbReference type="SUPFAM" id="SSF57756">
    <property type="entry name" value="Retrovirus zinc finger-like domains"/>
    <property type="match status" value="1"/>
</dbReference>
<sequence length="1360" mass="155273">MESLKKRRSALKGRLTKITNEVGSSPGMSGDELEVHEVVLRKLECTYMELQDSMDSTAEDNDIEDHVNYRVDMLERFAQVQLKVGGMLKKLKAPEGPVQPQTTPVQLQTTSTVSTTSNLCFTEFKEGESITNFVHRLETFMTLKGNVDDKTKVYILLHALTPEIHQKLYDICAPENPKTSSYDNLVQILKNHLDPKPSVCTLQHKFISRVQGEEEKVLDFATELRKLCADCQFNCSMCKHSVSDMLLRLQFIRGLRNKEIRTRLLQEKSDFTFQHALDIGSTIELSTEESKLMEHQDEYSQYRVHKIEQKIVPTSNDKCNNSYPSRSYHKPNNTFVPNCPSSPIQCYRCGDRRHKADVCKFRDEFCRKCGKLGHIQFVCMSKRTSEVREPETNQVRNTDQSDDDDDDVGSPHKNESTVQDNRFDSHYKTVNKSDEKGGYNKLKLLELEEEPYNMEMINKELDELENCEFNTKQTVPESQDETTNEEDEHFFKFESKEHFVPQKIVRKEDSTPKMEDSDHEVPRENVNTPTQNIKKPTNTSLERPQTEVISQIQNDTFRRDVPENGSASGSFNTKTTRKLHQVPTNEEIPNHSKMNPANQIRQEIPNSDTSELSWMNEVLKVIPTPQTSTDDFVPNKSRYGSSEEEINKLANLMNGMTHDDNNNETNSSIFQDEKKKNFKENKITGIKHDYHARSSRPISEDDNDNDTDFRSVFENKNTKNKIRPIISFNSQETSTQGIQSLDDSSYNKTQLQVAIQMTKEGKTNRKSQDTGELQYVLEHLSVNPAINKTDDTHMEIDQMSQLTSQQKEIQTEMTAQTMKNILKSTVMDMNIFDMTTPTLSKDYIPLNRQENQMKTPRNVENQDIEGTSKSAPSTSKSSMRKKRKTNSYPPLKLKGQNVSRPQLHSNKPSPQLPSNVQKQKYSSNGEKNPNQKSKESTTLLENITKITSQLNVSKKEHSNMMKALEEISLAPTAWSQSFKPPSNTREILNDLSTEDENTSKEMEICEMISSKGFKSNQELSKVKELTRTTVSSKEELSKITGSSNRTTHVINDPDFEPNHSISITSPEASISSLDLETELYLSQQISSDTHATKDKPAQFKSEQFKEIQFEDSPPEANVEEDNKTKIGKLAELMSIINDVVQYSDESTKNDTQLSVMQTSKLDSPWKINEENKALAVKTQIADLFNQPENSQSSSNSNEFLLSLMMNKEDSLLSSSDIETRSTFRHNFDLSEESTVDQEISHRSNRSVSQRLVTASPYPKKLRAILHTDESETSSQGQSQKLSRRQKYKANKLKSHMDNSNMNSQASTTGEHYDTDNKLNIDAISKKQQNSQSSTRNSQVSVGGRWTQTVDNILLNIKKKK</sequence>
<feature type="region of interest" description="Disordered" evidence="2">
    <location>
        <begin position="386"/>
        <end position="432"/>
    </location>
</feature>
<dbReference type="InterPro" id="IPR036875">
    <property type="entry name" value="Znf_CCHC_sf"/>
</dbReference>
<feature type="coiled-coil region" evidence="1">
    <location>
        <begin position="1"/>
        <end position="60"/>
    </location>
</feature>
<organism evidence="4">
    <name type="scientific">Cacopsylla melanoneura</name>
    <dbReference type="NCBI Taxonomy" id="428564"/>
    <lineage>
        <taxon>Eukaryota</taxon>
        <taxon>Metazoa</taxon>
        <taxon>Ecdysozoa</taxon>
        <taxon>Arthropoda</taxon>
        <taxon>Hexapoda</taxon>
        <taxon>Insecta</taxon>
        <taxon>Pterygota</taxon>
        <taxon>Neoptera</taxon>
        <taxon>Paraneoptera</taxon>
        <taxon>Hemiptera</taxon>
        <taxon>Sternorrhyncha</taxon>
        <taxon>Psylloidea</taxon>
        <taxon>Psyllidae</taxon>
        <taxon>Psyllinae</taxon>
        <taxon>Cacopsylla</taxon>
    </lineage>
</organism>
<feature type="compositionally biased region" description="Basic and acidic residues" evidence="2">
    <location>
        <begin position="409"/>
        <end position="432"/>
    </location>
</feature>
<accession>A0A8D9BRJ2</accession>
<feature type="compositionally biased region" description="Polar residues" evidence="2">
    <location>
        <begin position="1039"/>
        <end position="1049"/>
    </location>
</feature>
<feature type="compositionally biased region" description="Polar residues" evidence="2">
    <location>
        <begin position="525"/>
        <end position="544"/>
    </location>
</feature>
<dbReference type="GO" id="GO:0003676">
    <property type="term" value="F:nucleic acid binding"/>
    <property type="evidence" value="ECO:0007669"/>
    <property type="project" value="InterPro"/>
</dbReference>